<evidence type="ECO:0000259" key="1">
    <source>
        <dbReference type="Pfam" id="PF13586"/>
    </source>
</evidence>
<accession>A0A2K8T0H8</accession>
<sequence length="49" mass="6156">MLPKRWLVERTFGWFDWYRRLSKDYEILPETTEAFIYVTMIRLMLKQLA</sequence>
<dbReference type="PANTHER" id="PTHR30007:SF0">
    <property type="entry name" value="TRANSPOSASE"/>
    <property type="match status" value="1"/>
</dbReference>
<keyword evidence="3" id="KW-1185">Reference proteome</keyword>
<dbReference type="PANTHER" id="PTHR30007">
    <property type="entry name" value="PHP DOMAIN PROTEIN"/>
    <property type="match status" value="1"/>
</dbReference>
<feature type="domain" description="Transposase DDE" evidence="1">
    <location>
        <begin position="3"/>
        <end position="46"/>
    </location>
</feature>
<dbReference type="EMBL" id="CP024785">
    <property type="protein sequence ID" value="AUB41208.1"/>
    <property type="molecule type" value="Genomic_DNA"/>
</dbReference>
<evidence type="ECO:0000313" key="2">
    <source>
        <dbReference type="EMBL" id="AUB41208.1"/>
    </source>
</evidence>
<protein>
    <submittedName>
        <fullName evidence="2">Transposase</fullName>
    </submittedName>
</protein>
<organism evidence="2 3">
    <name type="scientific">Nostoc flagelliforme CCNUN1</name>
    <dbReference type="NCBI Taxonomy" id="2038116"/>
    <lineage>
        <taxon>Bacteria</taxon>
        <taxon>Bacillati</taxon>
        <taxon>Cyanobacteriota</taxon>
        <taxon>Cyanophyceae</taxon>
        <taxon>Nostocales</taxon>
        <taxon>Nostocaceae</taxon>
        <taxon>Nostoc</taxon>
    </lineage>
</organism>
<dbReference type="Pfam" id="PF13586">
    <property type="entry name" value="DDE_Tnp_1_2"/>
    <property type="match status" value="1"/>
</dbReference>
<dbReference type="KEGG" id="nfl:COO91_07253"/>
<proteinExistence type="predicted"/>
<name>A0A2K8T0H8_9NOSO</name>
<gene>
    <name evidence="2" type="ORF">COO91_07253</name>
</gene>
<dbReference type="AlphaFoldDB" id="A0A2K8T0H8"/>
<dbReference type="Proteomes" id="UP000232003">
    <property type="component" value="Chromosome"/>
</dbReference>
<dbReference type="InterPro" id="IPR025668">
    <property type="entry name" value="Tnp_DDE_dom"/>
</dbReference>
<evidence type="ECO:0000313" key="3">
    <source>
        <dbReference type="Proteomes" id="UP000232003"/>
    </source>
</evidence>
<reference evidence="2 3" key="1">
    <citation type="submission" date="2017-11" db="EMBL/GenBank/DDBJ databases">
        <title>Complete genome of a free-living desiccation-tolerant cyanobacterium and its photosynthetic adaptation to extreme terrestrial habitat.</title>
        <authorList>
            <person name="Shang J."/>
        </authorList>
    </citation>
    <scope>NUCLEOTIDE SEQUENCE [LARGE SCALE GENOMIC DNA]</scope>
    <source>
        <strain evidence="2 3">CCNUN1</strain>
    </source>
</reference>